<gene>
    <name evidence="1" type="ORF">GGX14DRAFT_637047</name>
</gene>
<sequence length="368" mass="42215">MLPLELVELIIYHAWGCLSTSSHQHGFSMTQWMLVNRDWLSIVISIVFRDLWITTPAHKSYIQSLHKSRTFIFELAGIPDAHEHLRQMFRSLTISVYHTDPALYASYCSKLLKYASTSPSERFMVGRFAIDSAYAVSSTYVFTFAHIFTPRATSLHFVLIDSNATYGGWDTGYYRDYFATEFPYSLRELHITFAYTSPPPTLLLDAPRGTFFPPSWLRWPDLPRRCWFGGVRKLVIWDANADFVAFMTTACPHLERVETTVDFRVEDLPTHQYGFRAIDAPPPVFVRLPRTETWGLTGTDTLPASVIQTQMYESVLALQARGIARQKMEAEALLATTTTAHSEIPVVTVKKRRNPIRRLLKRIFTEGK</sequence>
<dbReference type="AlphaFoldDB" id="A0AAD6V9K7"/>
<accession>A0AAD6V9K7</accession>
<name>A0AAD6V9K7_9AGAR</name>
<reference evidence="1" key="1">
    <citation type="submission" date="2023-03" db="EMBL/GenBank/DDBJ databases">
        <title>Massive genome expansion in bonnet fungi (Mycena s.s.) driven by repeated elements and novel gene families across ecological guilds.</title>
        <authorList>
            <consortium name="Lawrence Berkeley National Laboratory"/>
            <person name="Harder C.B."/>
            <person name="Miyauchi S."/>
            <person name="Viragh M."/>
            <person name="Kuo A."/>
            <person name="Thoen E."/>
            <person name="Andreopoulos B."/>
            <person name="Lu D."/>
            <person name="Skrede I."/>
            <person name="Drula E."/>
            <person name="Henrissat B."/>
            <person name="Morin E."/>
            <person name="Kohler A."/>
            <person name="Barry K."/>
            <person name="LaButti K."/>
            <person name="Morin E."/>
            <person name="Salamov A."/>
            <person name="Lipzen A."/>
            <person name="Mereny Z."/>
            <person name="Hegedus B."/>
            <person name="Baldrian P."/>
            <person name="Stursova M."/>
            <person name="Weitz H."/>
            <person name="Taylor A."/>
            <person name="Grigoriev I.V."/>
            <person name="Nagy L.G."/>
            <person name="Martin F."/>
            <person name="Kauserud H."/>
        </authorList>
    </citation>
    <scope>NUCLEOTIDE SEQUENCE</scope>
    <source>
        <strain evidence="1">9144</strain>
    </source>
</reference>
<proteinExistence type="predicted"/>
<comment type="caution">
    <text evidence="1">The sequence shown here is derived from an EMBL/GenBank/DDBJ whole genome shotgun (WGS) entry which is preliminary data.</text>
</comment>
<keyword evidence="2" id="KW-1185">Reference proteome</keyword>
<evidence type="ECO:0000313" key="1">
    <source>
        <dbReference type="EMBL" id="KAJ7206828.1"/>
    </source>
</evidence>
<evidence type="ECO:0000313" key="2">
    <source>
        <dbReference type="Proteomes" id="UP001219525"/>
    </source>
</evidence>
<dbReference type="EMBL" id="JARJCW010000038">
    <property type="protein sequence ID" value="KAJ7206828.1"/>
    <property type="molecule type" value="Genomic_DNA"/>
</dbReference>
<dbReference type="Proteomes" id="UP001219525">
    <property type="component" value="Unassembled WGS sequence"/>
</dbReference>
<protein>
    <submittedName>
        <fullName evidence="1">Uncharacterized protein</fullName>
    </submittedName>
</protein>
<organism evidence="1 2">
    <name type="scientific">Mycena pura</name>
    <dbReference type="NCBI Taxonomy" id="153505"/>
    <lineage>
        <taxon>Eukaryota</taxon>
        <taxon>Fungi</taxon>
        <taxon>Dikarya</taxon>
        <taxon>Basidiomycota</taxon>
        <taxon>Agaricomycotina</taxon>
        <taxon>Agaricomycetes</taxon>
        <taxon>Agaricomycetidae</taxon>
        <taxon>Agaricales</taxon>
        <taxon>Marasmiineae</taxon>
        <taxon>Mycenaceae</taxon>
        <taxon>Mycena</taxon>
    </lineage>
</organism>